<name>A0A1D8NM12_YARLL</name>
<dbReference type="VEuPathDB" id="FungiDB:YALI1_F07146g"/>
<dbReference type="EMBL" id="CP017558">
    <property type="protein sequence ID" value="AOW06665.1"/>
    <property type="molecule type" value="Genomic_DNA"/>
</dbReference>
<gene>
    <name evidence="2" type="ORF">YALI1_F07146g</name>
</gene>
<evidence type="ECO:0000313" key="2">
    <source>
        <dbReference type="EMBL" id="AOW06665.1"/>
    </source>
</evidence>
<protein>
    <submittedName>
        <fullName evidence="2">Uncharacterized protein</fullName>
    </submittedName>
</protein>
<feature type="compositionally biased region" description="Polar residues" evidence="1">
    <location>
        <begin position="45"/>
        <end position="56"/>
    </location>
</feature>
<dbReference type="RefSeq" id="XP_068139364.1">
    <property type="nucleotide sequence ID" value="XM_068283263.1"/>
</dbReference>
<reference evidence="2 3" key="1">
    <citation type="journal article" date="2016" name="PLoS ONE">
        <title>Sequence Assembly of Yarrowia lipolytica Strain W29/CLIB89 Shows Transposable Element Diversity.</title>
        <authorList>
            <person name="Magnan C."/>
            <person name="Yu J."/>
            <person name="Chang I."/>
            <person name="Jahn E."/>
            <person name="Kanomata Y."/>
            <person name="Wu J."/>
            <person name="Zeller M."/>
            <person name="Oakes M."/>
            <person name="Baldi P."/>
            <person name="Sandmeyer S."/>
        </authorList>
    </citation>
    <scope>NUCLEOTIDE SEQUENCE [LARGE SCALE GENOMIC DNA]</scope>
    <source>
        <strain evidence="3">CLIB89(W29)</strain>
    </source>
</reference>
<dbReference type="Proteomes" id="UP000182444">
    <property type="component" value="Chromosome 1F"/>
</dbReference>
<dbReference type="AlphaFoldDB" id="A0A1D8NM12"/>
<evidence type="ECO:0000313" key="3">
    <source>
        <dbReference type="Proteomes" id="UP000182444"/>
    </source>
</evidence>
<accession>A0A1D8NM12</accession>
<proteinExistence type="predicted"/>
<sequence length="91" mass="9817">MSDSKSDGASRVVTTLGLTGLGKQTERIHWRARPGDSRRELGPVQGSNIAPTTGQDSDGIVITTLNLSSSGMALEELGSFHRRVMDHRNQI</sequence>
<feature type="compositionally biased region" description="Basic and acidic residues" evidence="1">
    <location>
        <begin position="24"/>
        <end position="41"/>
    </location>
</feature>
<organism evidence="2 3">
    <name type="scientific">Yarrowia lipolytica</name>
    <name type="common">Candida lipolytica</name>
    <dbReference type="NCBI Taxonomy" id="4952"/>
    <lineage>
        <taxon>Eukaryota</taxon>
        <taxon>Fungi</taxon>
        <taxon>Dikarya</taxon>
        <taxon>Ascomycota</taxon>
        <taxon>Saccharomycotina</taxon>
        <taxon>Dipodascomycetes</taxon>
        <taxon>Dipodascales</taxon>
        <taxon>Dipodascales incertae sedis</taxon>
        <taxon>Yarrowia</taxon>
    </lineage>
</organism>
<evidence type="ECO:0000256" key="1">
    <source>
        <dbReference type="SAM" id="MobiDB-lite"/>
    </source>
</evidence>
<dbReference type="GeneID" id="94583853"/>
<feature type="region of interest" description="Disordered" evidence="1">
    <location>
        <begin position="24"/>
        <end position="57"/>
    </location>
</feature>